<keyword evidence="3" id="KW-0805">Transcription regulation</keyword>
<dbReference type="InterPro" id="IPR050224">
    <property type="entry name" value="TALE_homeobox"/>
</dbReference>
<evidence type="ECO:0000256" key="9">
    <source>
        <dbReference type="SAM" id="MobiDB-lite"/>
    </source>
</evidence>
<dbReference type="InterPro" id="IPR001356">
    <property type="entry name" value="HD"/>
</dbReference>
<reference evidence="11 12" key="2">
    <citation type="journal article" date="2017" name="Nature">
        <title>The Apostasia genome and the evolution of orchids.</title>
        <authorList>
            <person name="Zhang G.Q."/>
            <person name="Liu K.W."/>
            <person name="Li Z."/>
            <person name="Lohaus R."/>
            <person name="Hsiao Y.Y."/>
            <person name="Niu S.C."/>
            <person name="Wang J.Y."/>
            <person name="Lin Y.C."/>
            <person name="Xu Q."/>
            <person name="Chen L.J."/>
            <person name="Yoshida K."/>
            <person name="Fujiwara S."/>
            <person name="Wang Z.W."/>
            <person name="Zhang Y.Q."/>
            <person name="Mitsuda N."/>
            <person name="Wang M."/>
            <person name="Liu G.H."/>
            <person name="Pecoraro L."/>
            <person name="Huang H.X."/>
            <person name="Xiao X.J."/>
            <person name="Lin M."/>
            <person name="Wu X.Y."/>
            <person name="Wu W.L."/>
            <person name="Chen Y.Y."/>
            <person name="Chang S.B."/>
            <person name="Sakamoto S."/>
            <person name="Ohme-Takagi M."/>
            <person name="Yagi M."/>
            <person name="Zeng S.J."/>
            <person name="Shen C.Y."/>
            <person name="Yeh C.M."/>
            <person name="Luo Y.B."/>
            <person name="Tsai W.C."/>
            <person name="Van de Peer Y."/>
            <person name="Liu Z.J."/>
        </authorList>
    </citation>
    <scope>NUCLEOTIDE SEQUENCE [LARGE SCALE GENOMIC DNA]</scope>
    <source>
        <tissue evidence="11">The whole plant</tissue>
    </source>
</reference>
<dbReference type="Pfam" id="PF07526">
    <property type="entry name" value="POX"/>
    <property type="match status" value="1"/>
</dbReference>
<dbReference type="SMART" id="SM00389">
    <property type="entry name" value="HOX"/>
    <property type="match status" value="1"/>
</dbReference>
<name>A0A2I0VQ00_9ASPA</name>
<dbReference type="Gene3D" id="1.10.10.60">
    <property type="entry name" value="Homeodomain-like"/>
    <property type="match status" value="1"/>
</dbReference>
<keyword evidence="7 8" id="KW-0539">Nucleus</keyword>
<evidence type="ECO:0000313" key="12">
    <source>
        <dbReference type="Proteomes" id="UP000233837"/>
    </source>
</evidence>
<comment type="similarity">
    <text evidence="2">Belongs to the TALE/BELL homeobox family.</text>
</comment>
<evidence type="ECO:0000313" key="11">
    <source>
        <dbReference type="EMBL" id="PKU65488.1"/>
    </source>
</evidence>
<dbReference type="SUPFAM" id="SSF46689">
    <property type="entry name" value="Homeodomain-like"/>
    <property type="match status" value="1"/>
</dbReference>
<dbReference type="Proteomes" id="UP000233837">
    <property type="component" value="Unassembled WGS sequence"/>
</dbReference>
<dbReference type="CDD" id="cd00086">
    <property type="entry name" value="homeodomain"/>
    <property type="match status" value="1"/>
</dbReference>
<dbReference type="EMBL" id="KZ503341">
    <property type="protein sequence ID" value="PKU65488.1"/>
    <property type="molecule type" value="Genomic_DNA"/>
</dbReference>
<sequence length="628" mass="69864">MRKMATFYPSSTNQRDVMGNLYLRDPTGHAMYPESAVNGNMVYLNISSGPYSETLAGSIQSEQNCIGFTDLVASQLGENAYNSWRDGRNEMLFLQANGESMAGDDSQMGLQSHLGILNEHNLSLQHSNISNVQGQGLSLSLGMQIPVPSFKYQPNQSDVAILSSHQSSSGNGEAYRNDDSRSRIQNINVPSYGLSNITSAIPNSKYLKTAQQLLDEVVNVQKALKKKTDCTQSFNTSGKQACKDNDGESKSGGSPTNHPGSTANSSSELSPSERQELQSKMTKLVAMLDEVDRRYKQYYHQMQIVVSSFDAIAGSGAAKPYTALALQTISRHFRSLRDAIGDQIRCTRKILGELDGSTGKGCGISRLRYIDQQIRQQRAIQQLGMMPQHAWRPQRGLPENSVTILRAWLFEHFLHPYCSKTILNLSCYPNDSEKLMLSKQTGLTRSQVSNWFINARVRLWKPMVEDMYKEEFGEAEMDSNSSSDNATKFRDEFHSTDTHEDQPSSASERIQAKLSNNESSPNIMAEINVACANPGFENELQDQRQQNSPYINLLHNAIHHSRFISYPMTELSRYANGVSLTLGLQHCDGNLQDSEDQQGFLPVRGEDIYNAAPLLGFGSSNLLHDYVA</sequence>
<organism evidence="11 12">
    <name type="scientific">Dendrobium catenatum</name>
    <dbReference type="NCBI Taxonomy" id="906689"/>
    <lineage>
        <taxon>Eukaryota</taxon>
        <taxon>Viridiplantae</taxon>
        <taxon>Streptophyta</taxon>
        <taxon>Embryophyta</taxon>
        <taxon>Tracheophyta</taxon>
        <taxon>Spermatophyta</taxon>
        <taxon>Magnoliopsida</taxon>
        <taxon>Liliopsida</taxon>
        <taxon>Asparagales</taxon>
        <taxon>Orchidaceae</taxon>
        <taxon>Epidendroideae</taxon>
        <taxon>Malaxideae</taxon>
        <taxon>Dendrobiinae</taxon>
        <taxon>Dendrobium</taxon>
    </lineage>
</organism>
<feature type="domain" description="Homeobox" evidence="10">
    <location>
        <begin position="428"/>
        <end position="462"/>
    </location>
</feature>
<dbReference type="GO" id="GO:0005634">
    <property type="term" value="C:nucleus"/>
    <property type="evidence" value="ECO:0007669"/>
    <property type="project" value="UniProtKB-SubCell"/>
</dbReference>
<dbReference type="InterPro" id="IPR009057">
    <property type="entry name" value="Homeodomain-like_sf"/>
</dbReference>
<gene>
    <name evidence="11" type="primary">BLH6</name>
    <name evidence="11" type="ORF">MA16_Dca012210</name>
</gene>
<evidence type="ECO:0000256" key="2">
    <source>
        <dbReference type="ARBA" id="ARBA00006454"/>
    </source>
</evidence>
<evidence type="ECO:0000256" key="5">
    <source>
        <dbReference type="ARBA" id="ARBA00023155"/>
    </source>
</evidence>
<evidence type="ECO:0000259" key="10">
    <source>
        <dbReference type="PROSITE" id="PS50071"/>
    </source>
</evidence>
<keyword evidence="6" id="KW-0804">Transcription</keyword>
<dbReference type="PANTHER" id="PTHR11850">
    <property type="entry name" value="HOMEOBOX PROTEIN TRANSCRIPTION FACTORS"/>
    <property type="match status" value="1"/>
</dbReference>
<comment type="subcellular location">
    <subcellularLocation>
        <location evidence="1 8">Nucleus</location>
    </subcellularLocation>
</comment>
<dbReference type="InterPro" id="IPR008422">
    <property type="entry name" value="KN_HD"/>
</dbReference>
<dbReference type="GO" id="GO:0006355">
    <property type="term" value="P:regulation of DNA-templated transcription"/>
    <property type="evidence" value="ECO:0007669"/>
    <property type="project" value="InterPro"/>
</dbReference>
<feature type="compositionally biased region" description="Polar residues" evidence="9">
    <location>
        <begin position="251"/>
        <end position="270"/>
    </location>
</feature>
<dbReference type="PROSITE" id="PS50071">
    <property type="entry name" value="HOMEOBOX_2"/>
    <property type="match status" value="1"/>
</dbReference>
<keyword evidence="5 8" id="KW-0371">Homeobox</keyword>
<keyword evidence="4 8" id="KW-0238">DNA-binding</keyword>
<feature type="region of interest" description="Disordered" evidence="9">
    <location>
        <begin position="163"/>
        <end position="183"/>
    </location>
</feature>
<feature type="DNA-binding region" description="Homeobox" evidence="8">
    <location>
        <begin position="430"/>
        <end position="463"/>
    </location>
</feature>
<reference evidence="11 12" key="1">
    <citation type="journal article" date="2016" name="Sci. Rep.">
        <title>The Dendrobium catenatum Lindl. genome sequence provides insights into polysaccharide synthase, floral development and adaptive evolution.</title>
        <authorList>
            <person name="Zhang G.Q."/>
            <person name="Xu Q."/>
            <person name="Bian C."/>
            <person name="Tsai W.C."/>
            <person name="Yeh C.M."/>
            <person name="Liu K.W."/>
            <person name="Yoshida K."/>
            <person name="Zhang L.S."/>
            <person name="Chang S.B."/>
            <person name="Chen F."/>
            <person name="Shi Y."/>
            <person name="Su Y.Y."/>
            <person name="Zhang Y.Q."/>
            <person name="Chen L.J."/>
            <person name="Yin Y."/>
            <person name="Lin M."/>
            <person name="Huang H."/>
            <person name="Deng H."/>
            <person name="Wang Z.W."/>
            <person name="Zhu S.L."/>
            <person name="Zhao X."/>
            <person name="Deng C."/>
            <person name="Niu S.C."/>
            <person name="Huang J."/>
            <person name="Wang M."/>
            <person name="Liu G.H."/>
            <person name="Yang H.J."/>
            <person name="Xiao X.J."/>
            <person name="Hsiao Y.Y."/>
            <person name="Wu W.L."/>
            <person name="Chen Y.Y."/>
            <person name="Mitsuda N."/>
            <person name="Ohme-Takagi M."/>
            <person name="Luo Y.B."/>
            <person name="Van de Peer Y."/>
            <person name="Liu Z.J."/>
        </authorList>
    </citation>
    <scope>NUCLEOTIDE SEQUENCE [LARGE SCALE GENOMIC DNA]</scope>
    <source>
        <tissue evidence="11">The whole plant</tissue>
    </source>
</reference>
<dbReference type="AlphaFoldDB" id="A0A2I0VQ00"/>
<evidence type="ECO:0000256" key="8">
    <source>
        <dbReference type="PROSITE-ProRule" id="PRU00108"/>
    </source>
</evidence>
<dbReference type="GO" id="GO:0003677">
    <property type="term" value="F:DNA binding"/>
    <property type="evidence" value="ECO:0007669"/>
    <property type="project" value="UniProtKB-UniRule"/>
</dbReference>
<evidence type="ECO:0000256" key="7">
    <source>
        <dbReference type="ARBA" id="ARBA00023242"/>
    </source>
</evidence>
<feature type="region of interest" description="Disordered" evidence="9">
    <location>
        <begin position="229"/>
        <end position="276"/>
    </location>
</feature>
<protein>
    <submittedName>
        <fullName evidence="11">BEL1-like homeodomain protein 6</fullName>
    </submittedName>
</protein>
<accession>A0A2I0VQ00</accession>
<evidence type="ECO:0000256" key="4">
    <source>
        <dbReference type="ARBA" id="ARBA00023125"/>
    </source>
</evidence>
<dbReference type="InterPro" id="IPR006563">
    <property type="entry name" value="POX_dom"/>
</dbReference>
<evidence type="ECO:0000256" key="3">
    <source>
        <dbReference type="ARBA" id="ARBA00023015"/>
    </source>
</evidence>
<dbReference type="Pfam" id="PF05920">
    <property type="entry name" value="Homeobox_KN"/>
    <property type="match status" value="1"/>
</dbReference>
<proteinExistence type="inferred from homology"/>
<evidence type="ECO:0000256" key="1">
    <source>
        <dbReference type="ARBA" id="ARBA00004123"/>
    </source>
</evidence>
<keyword evidence="12" id="KW-1185">Reference proteome</keyword>
<feature type="compositionally biased region" description="Polar residues" evidence="9">
    <location>
        <begin position="230"/>
        <end position="239"/>
    </location>
</feature>
<evidence type="ECO:0000256" key="6">
    <source>
        <dbReference type="ARBA" id="ARBA00023163"/>
    </source>
</evidence>
<dbReference type="SMART" id="SM00574">
    <property type="entry name" value="POX"/>
    <property type="match status" value="1"/>
</dbReference>
<dbReference type="STRING" id="906689.A0A2I0VQ00"/>